<evidence type="ECO:0000313" key="2">
    <source>
        <dbReference type="Proteomes" id="UP001153069"/>
    </source>
</evidence>
<proteinExistence type="predicted"/>
<protein>
    <submittedName>
        <fullName evidence="1">Uncharacterized protein</fullName>
    </submittedName>
</protein>
<comment type="caution">
    <text evidence="1">The sequence shown here is derived from an EMBL/GenBank/DDBJ whole genome shotgun (WGS) entry which is preliminary data.</text>
</comment>
<dbReference type="EMBL" id="CAICTM010000393">
    <property type="protein sequence ID" value="CAB9509555.1"/>
    <property type="molecule type" value="Genomic_DNA"/>
</dbReference>
<keyword evidence="2" id="KW-1185">Reference proteome</keyword>
<reference evidence="1" key="1">
    <citation type="submission" date="2020-06" db="EMBL/GenBank/DDBJ databases">
        <authorList>
            <consortium name="Plant Systems Biology data submission"/>
        </authorList>
    </citation>
    <scope>NUCLEOTIDE SEQUENCE</scope>
    <source>
        <strain evidence="1">D6</strain>
    </source>
</reference>
<gene>
    <name evidence="1" type="ORF">SEMRO_394_G133890.1</name>
</gene>
<dbReference type="AlphaFoldDB" id="A0A9N8DZQ4"/>
<evidence type="ECO:0000313" key="1">
    <source>
        <dbReference type="EMBL" id="CAB9509555.1"/>
    </source>
</evidence>
<name>A0A9N8DZQ4_9STRA</name>
<sequence length="264" mass="30465">MSEMSERTRLEQQFHVMVSLEGDDADDLVETTRRLRGMKNLEKADLLVAQSFTGGNSLEFQELIKAMASLPHLRSLTIRSSTSFRGGWVQLPFSVLQTIVPKTSLKCLFLSFVDFVVTTKNKDDNCKCPVYGLVQLLSSQQQDSNNHHHHHQPQHQLKEVRWNLGGCRKLSRKTQHAILNMLQHHNFTLEVFAFDEKTKRQIPTYKLQKIHFYLTLNQAGIRQRLMDPTAQPNQHDWEEALIDNRLHSSTVFYLLSNNPTLVCA</sequence>
<dbReference type="Proteomes" id="UP001153069">
    <property type="component" value="Unassembled WGS sequence"/>
</dbReference>
<organism evidence="1 2">
    <name type="scientific">Seminavis robusta</name>
    <dbReference type="NCBI Taxonomy" id="568900"/>
    <lineage>
        <taxon>Eukaryota</taxon>
        <taxon>Sar</taxon>
        <taxon>Stramenopiles</taxon>
        <taxon>Ochrophyta</taxon>
        <taxon>Bacillariophyta</taxon>
        <taxon>Bacillariophyceae</taxon>
        <taxon>Bacillariophycidae</taxon>
        <taxon>Naviculales</taxon>
        <taxon>Naviculaceae</taxon>
        <taxon>Seminavis</taxon>
    </lineage>
</organism>
<accession>A0A9N8DZQ4</accession>